<feature type="active site" evidence="9">
    <location>
        <position position="134"/>
    </location>
</feature>
<organism evidence="12 13">
    <name type="scientific">Alicyclobacillus ferrooxydans</name>
    <dbReference type="NCBI Taxonomy" id="471514"/>
    <lineage>
        <taxon>Bacteria</taxon>
        <taxon>Bacillati</taxon>
        <taxon>Bacillota</taxon>
        <taxon>Bacilli</taxon>
        <taxon>Bacillales</taxon>
        <taxon>Alicyclobacillaceae</taxon>
        <taxon>Alicyclobacillus</taxon>
    </lineage>
</organism>
<comment type="catalytic activity">
    <reaction evidence="9">
        <text>4-CDP-2-C-methyl-D-erythritol + ATP = 4-CDP-2-C-methyl-D-erythritol 2-phosphate + ADP + H(+)</text>
        <dbReference type="Rhea" id="RHEA:18437"/>
        <dbReference type="ChEBI" id="CHEBI:15378"/>
        <dbReference type="ChEBI" id="CHEBI:30616"/>
        <dbReference type="ChEBI" id="CHEBI:57823"/>
        <dbReference type="ChEBI" id="CHEBI:57919"/>
        <dbReference type="ChEBI" id="CHEBI:456216"/>
        <dbReference type="EC" id="2.7.1.148"/>
    </reaction>
</comment>
<keyword evidence="9" id="KW-0414">Isoprene biosynthesis</keyword>
<gene>
    <name evidence="12" type="primary">ipk</name>
    <name evidence="9" type="synonym">ispE</name>
    <name evidence="12" type="ORF">AN477_06630</name>
</gene>
<comment type="pathway">
    <text evidence="9">Isoprenoid biosynthesis; isopentenyl diphosphate biosynthesis via DXP pathway; isopentenyl diphosphate from 1-deoxy-D-xylulose 5-phosphate: step 3/6.</text>
</comment>
<reference evidence="12 13" key="1">
    <citation type="submission" date="2015-09" db="EMBL/GenBank/DDBJ databases">
        <title>Draft genome sequence of Alicyclobacillus ferrooxydans DSM 22381.</title>
        <authorList>
            <person name="Hemp J."/>
        </authorList>
    </citation>
    <scope>NUCLEOTIDE SEQUENCE [LARGE SCALE GENOMIC DNA]</scope>
    <source>
        <strain evidence="12 13">TC-34</strain>
    </source>
</reference>
<dbReference type="EMBL" id="LJCO01000030">
    <property type="protein sequence ID" value="KPV44688.1"/>
    <property type="molecule type" value="Genomic_DNA"/>
</dbReference>
<dbReference type="SUPFAM" id="SSF55060">
    <property type="entry name" value="GHMP Kinase, C-terminal domain"/>
    <property type="match status" value="1"/>
</dbReference>
<dbReference type="InterPro" id="IPR004424">
    <property type="entry name" value="IspE"/>
</dbReference>
<dbReference type="Gene3D" id="3.30.70.890">
    <property type="entry name" value="GHMP kinase, C-terminal domain"/>
    <property type="match status" value="1"/>
</dbReference>
<keyword evidence="5 9" id="KW-0547">Nucleotide-binding</keyword>
<proteinExistence type="inferred from homology"/>
<feature type="domain" description="GHMP kinase C-terminal" evidence="11">
    <location>
        <begin position="196"/>
        <end position="272"/>
    </location>
</feature>
<evidence type="ECO:0000259" key="11">
    <source>
        <dbReference type="Pfam" id="PF08544"/>
    </source>
</evidence>
<dbReference type="GO" id="GO:0005524">
    <property type="term" value="F:ATP binding"/>
    <property type="evidence" value="ECO:0007669"/>
    <property type="project" value="UniProtKB-UniRule"/>
</dbReference>
<evidence type="ECO:0000256" key="4">
    <source>
        <dbReference type="ARBA" id="ARBA00022679"/>
    </source>
</evidence>
<keyword evidence="6 9" id="KW-0418">Kinase</keyword>
<keyword evidence="4 9" id="KW-0808">Transferase</keyword>
<comment type="function">
    <text evidence="9">Catalyzes the phosphorylation of the position 2 hydroxy group of 4-diphosphocytidyl-2C-methyl-D-erythritol.</text>
</comment>
<evidence type="ECO:0000259" key="10">
    <source>
        <dbReference type="Pfam" id="PF00288"/>
    </source>
</evidence>
<dbReference type="InterPro" id="IPR036554">
    <property type="entry name" value="GHMP_kinase_C_sf"/>
</dbReference>
<dbReference type="Pfam" id="PF00288">
    <property type="entry name" value="GHMP_kinases_N"/>
    <property type="match status" value="1"/>
</dbReference>
<dbReference type="AlphaFoldDB" id="A0A0P9CGL5"/>
<accession>A0A0P9CGL5</accession>
<keyword evidence="13" id="KW-1185">Reference proteome</keyword>
<dbReference type="InterPro" id="IPR013750">
    <property type="entry name" value="GHMP_kinase_C_dom"/>
</dbReference>
<dbReference type="GO" id="GO:0019288">
    <property type="term" value="P:isopentenyl diphosphate biosynthetic process, methylerythritol 4-phosphate pathway"/>
    <property type="evidence" value="ECO:0007669"/>
    <property type="project" value="UniProtKB-UniRule"/>
</dbReference>
<dbReference type="InterPro" id="IPR014721">
    <property type="entry name" value="Ribsml_uS5_D2-typ_fold_subgr"/>
</dbReference>
<dbReference type="Proteomes" id="UP000050482">
    <property type="component" value="Unassembled WGS sequence"/>
</dbReference>
<evidence type="ECO:0000256" key="9">
    <source>
        <dbReference type="HAMAP-Rule" id="MF_00061"/>
    </source>
</evidence>
<sequence>MLVERAYAKINLTLDVLRKRPDGYHEVDMVMQTVDLSDLIWMDVKESGIHLDSGASNIPLDDRNLAYVAAQKFLQTAQITSGVTITLEKNIPVAAGLAGGSSDAAAVLRGLNRLFDTGYSVDKLAEMGASIGSDVPFCVYGGSAVAKGRGEQLTRFRHNLKAWAIIVRPPIFVSTADVYGALTRDNMSEQPRSQQMVDALLRCDFEQVVGLVTNGLRPAAERLYPEVKEYADRLSSTIGQPVHMSGSGPTLFILTPTMRRAQRTYNAIRGFMKEVYLCRLI</sequence>
<dbReference type="PIRSF" id="PIRSF010376">
    <property type="entry name" value="IspE"/>
    <property type="match status" value="1"/>
</dbReference>
<dbReference type="HAMAP" id="MF_00061">
    <property type="entry name" value="IspE"/>
    <property type="match status" value="1"/>
</dbReference>
<dbReference type="OrthoDB" id="9809438at2"/>
<evidence type="ECO:0000313" key="13">
    <source>
        <dbReference type="Proteomes" id="UP000050482"/>
    </source>
</evidence>
<dbReference type="GO" id="GO:0016114">
    <property type="term" value="P:terpenoid biosynthetic process"/>
    <property type="evidence" value="ECO:0007669"/>
    <property type="project" value="UniProtKB-UniRule"/>
</dbReference>
<evidence type="ECO:0000256" key="3">
    <source>
        <dbReference type="ARBA" id="ARBA00017473"/>
    </source>
</evidence>
<comment type="similarity">
    <text evidence="1 9">Belongs to the GHMP kinase family. IspE subfamily.</text>
</comment>
<dbReference type="Pfam" id="PF08544">
    <property type="entry name" value="GHMP_kinases_C"/>
    <property type="match status" value="1"/>
</dbReference>
<dbReference type="Gene3D" id="3.30.230.10">
    <property type="match status" value="1"/>
</dbReference>
<feature type="binding site" evidence="9">
    <location>
        <begin position="92"/>
        <end position="102"/>
    </location>
    <ligand>
        <name>ATP</name>
        <dbReference type="ChEBI" id="CHEBI:30616"/>
    </ligand>
</feature>
<dbReference type="PANTHER" id="PTHR43527">
    <property type="entry name" value="4-DIPHOSPHOCYTIDYL-2-C-METHYL-D-ERYTHRITOL KINASE, CHLOROPLASTIC"/>
    <property type="match status" value="1"/>
</dbReference>
<dbReference type="InterPro" id="IPR006204">
    <property type="entry name" value="GHMP_kinase_N_dom"/>
</dbReference>
<dbReference type="InterPro" id="IPR020568">
    <property type="entry name" value="Ribosomal_Su5_D2-typ_SF"/>
</dbReference>
<dbReference type="UniPathway" id="UPA00056">
    <property type="reaction ID" value="UER00094"/>
</dbReference>
<feature type="domain" description="GHMP kinase N-terminal" evidence="10">
    <location>
        <begin position="64"/>
        <end position="142"/>
    </location>
</feature>
<name>A0A0P9CGL5_9BACL</name>
<dbReference type="PANTHER" id="PTHR43527:SF2">
    <property type="entry name" value="4-DIPHOSPHOCYTIDYL-2-C-METHYL-D-ERYTHRITOL KINASE, CHLOROPLASTIC"/>
    <property type="match status" value="1"/>
</dbReference>
<evidence type="ECO:0000256" key="6">
    <source>
        <dbReference type="ARBA" id="ARBA00022777"/>
    </source>
</evidence>
<comment type="caution">
    <text evidence="12">The sequence shown here is derived from an EMBL/GenBank/DDBJ whole genome shotgun (WGS) entry which is preliminary data.</text>
</comment>
<evidence type="ECO:0000256" key="2">
    <source>
        <dbReference type="ARBA" id="ARBA00012052"/>
    </source>
</evidence>
<evidence type="ECO:0000256" key="1">
    <source>
        <dbReference type="ARBA" id="ARBA00009684"/>
    </source>
</evidence>
<dbReference type="GO" id="GO:0050515">
    <property type="term" value="F:4-(cytidine 5'-diphospho)-2-C-methyl-D-erythritol kinase activity"/>
    <property type="evidence" value="ECO:0007669"/>
    <property type="project" value="UniProtKB-UniRule"/>
</dbReference>
<dbReference type="SUPFAM" id="SSF54211">
    <property type="entry name" value="Ribosomal protein S5 domain 2-like"/>
    <property type="match status" value="1"/>
</dbReference>
<evidence type="ECO:0000256" key="5">
    <source>
        <dbReference type="ARBA" id="ARBA00022741"/>
    </source>
</evidence>
<keyword evidence="7 9" id="KW-0067">ATP-binding</keyword>
<dbReference type="PATRIC" id="fig|471514.4.peg.4302"/>
<evidence type="ECO:0000256" key="8">
    <source>
        <dbReference type="ARBA" id="ARBA00032554"/>
    </source>
</evidence>
<dbReference type="NCBIfam" id="TIGR00154">
    <property type="entry name" value="ispE"/>
    <property type="match status" value="1"/>
</dbReference>
<dbReference type="EC" id="2.7.1.148" evidence="2 9"/>
<dbReference type="STRING" id="471514.AN477_06630"/>
<evidence type="ECO:0000313" key="12">
    <source>
        <dbReference type="EMBL" id="KPV44688.1"/>
    </source>
</evidence>
<feature type="active site" evidence="9">
    <location>
        <position position="9"/>
    </location>
</feature>
<evidence type="ECO:0000256" key="7">
    <source>
        <dbReference type="ARBA" id="ARBA00022840"/>
    </source>
</evidence>
<protein>
    <recommendedName>
        <fullName evidence="3 9">4-diphosphocytidyl-2-C-methyl-D-erythritol kinase</fullName>
        <shortName evidence="9">CMK</shortName>
        <ecNumber evidence="2 9">2.7.1.148</ecNumber>
    </recommendedName>
    <alternativeName>
        <fullName evidence="8 9">4-(cytidine-5'-diphospho)-2-C-methyl-D-erythritol kinase</fullName>
    </alternativeName>
</protein>